<dbReference type="PANTHER" id="PTHR47635:SF2">
    <property type="entry name" value="LAMG-LIKE JELLYROLL FOLD DOMAIN-CONTAINING PROTEIN"/>
    <property type="match status" value="1"/>
</dbReference>
<gene>
    <name evidence="4" type="primary">LOC100376273</name>
</gene>
<dbReference type="InterPro" id="IPR001846">
    <property type="entry name" value="VWF_type-D"/>
</dbReference>
<dbReference type="Pfam" id="PF00094">
    <property type="entry name" value="VWD"/>
    <property type="match status" value="1"/>
</dbReference>
<sequence length="425" mass="47325">MIRSLLLLCMLLSIVAADPLKKRISKKYAEPTPVGFWPLNEDYKLKDVSGGHADGVATGAVLDLTQRGQFCSAYKFDGNNESYIEFPNSEDGTLDTKYSMTMMAYVYPTGKIGPIFHYGSDTYGMLLWHSDFVAGVHSQTLYMPVRNGNSDNSSLISSPVNGNTWNLLAATYDYDSGTESLYVNGVLVTSKVIGSMELKTQFEVRMGAVTHDDRFFEGYITCMQLYDRALTADQIVMAGFDKHCPKCGPPPPPPSPTGPPNVIGDPHMKTFDGRPYSFQGTCWYTLVKDCIDSQFEITAEFVPREDTGDEIKTRALNINVRVREENVHVDRDNTVSGEGKHINVENDGHMVTLSFTLKDSTFKMEWVGRKHSFHINFTGSRYLGKLCGLLGNADGDTRNDFQKPDGTVVHDANEFGESWKVLDKT</sequence>
<dbReference type="GeneID" id="100376273"/>
<keyword evidence="3" id="KW-1185">Reference proteome</keyword>
<feature type="domain" description="VWFD" evidence="2">
    <location>
        <begin position="258"/>
        <end position="425"/>
    </location>
</feature>
<dbReference type="PROSITE" id="PS51233">
    <property type="entry name" value="VWFD"/>
    <property type="match status" value="1"/>
</dbReference>
<dbReference type="Pfam" id="PF13385">
    <property type="entry name" value="Laminin_G_3"/>
    <property type="match status" value="1"/>
</dbReference>
<name>A0ABM0MEC3_SACKO</name>
<evidence type="ECO:0000313" key="3">
    <source>
        <dbReference type="Proteomes" id="UP000694865"/>
    </source>
</evidence>
<feature type="signal peptide" evidence="1">
    <location>
        <begin position="1"/>
        <end position="17"/>
    </location>
</feature>
<evidence type="ECO:0000256" key="1">
    <source>
        <dbReference type="SAM" id="SignalP"/>
    </source>
</evidence>
<dbReference type="SMART" id="SM00216">
    <property type="entry name" value="VWD"/>
    <property type="match status" value="1"/>
</dbReference>
<dbReference type="RefSeq" id="XP_006818364.1">
    <property type="nucleotide sequence ID" value="XM_006818301.1"/>
</dbReference>
<reference evidence="4" key="1">
    <citation type="submission" date="2025-08" db="UniProtKB">
        <authorList>
            <consortium name="RefSeq"/>
        </authorList>
    </citation>
    <scope>IDENTIFICATION</scope>
    <source>
        <tissue evidence="4">Testes</tissue>
    </source>
</reference>
<protein>
    <submittedName>
        <fullName evidence="4">Uncharacterized protein LOC100376273</fullName>
    </submittedName>
</protein>
<keyword evidence="1" id="KW-0732">Signal</keyword>
<dbReference type="Gene3D" id="2.60.120.200">
    <property type="match status" value="1"/>
</dbReference>
<dbReference type="SUPFAM" id="SSF49899">
    <property type="entry name" value="Concanavalin A-like lectins/glucanases"/>
    <property type="match status" value="1"/>
</dbReference>
<dbReference type="PANTHER" id="PTHR47635">
    <property type="entry name" value="CUB DOMAIN-CONTAINING PROTEIN"/>
    <property type="match status" value="1"/>
</dbReference>
<dbReference type="InterPro" id="IPR013320">
    <property type="entry name" value="ConA-like_dom_sf"/>
</dbReference>
<evidence type="ECO:0000313" key="4">
    <source>
        <dbReference type="RefSeq" id="XP_006818364.1"/>
    </source>
</evidence>
<feature type="chain" id="PRO_5046298587" evidence="1">
    <location>
        <begin position="18"/>
        <end position="425"/>
    </location>
</feature>
<dbReference type="Proteomes" id="UP000694865">
    <property type="component" value="Unplaced"/>
</dbReference>
<evidence type="ECO:0000259" key="2">
    <source>
        <dbReference type="PROSITE" id="PS51233"/>
    </source>
</evidence>
<accession>A0ABM0MEC3</accession>
<proteinExistence type="predicted"/>
<organism evidence="3 4">
    <name type="scientific">Saccoglossus kowalevskii</name>
    <name type="common">Acorn worm</name>
    <dbReference type="NCBI Taxonomy" id="10224"/>
    <lineage>
        <taxon>Eukaryota</taxon>
        <taxon>Metazoa</taxon>
        <taxon>Hemichordata</taxon>
        <taxon>Enteropneusta</taxon>
        <taxon>Harrimaniidae</taxon>
        <taxon>Saccoglossus</taxon>
    </lineage>
</organism>